<dbReference type="Gene3D" id="3.40.30.10">
    <property type="entry name" value="Glutaredoxin"/>
    <property type="match status" value="1"/>
</dbReference>
<dbReference type="PANTHER" id="PTHR12151">
    <property type="entry name" value="ELECTRON TRANSPORT PROTIN SCO1/SENC FAMILY MEMBER"/>
    <property type="match status" value="1"/>
</dbReference>
<feature type="compositionally biased region" description="Low complexity" evidence="2">
    <location>
        <begin position="39"/>
        <end position="50"/>
    </location>
</feature>
<comment type="similarity">
    <text evidence="1">Belongs to the SCO1/2 family.</text>
</comment>
<evidence type="ECO:0000313" key="4">
    <source>
        <dbReference type="EMBL" id="MDC8757062.1"/>
    </source>
</evidence>
<evidence type="ECO:0000313" key="5">
    <source>
        <dbReference type="Proteomes" id="UP001221208"/>
    </source>
</evidence>
<evidence type="ECO:0000256" key="3">
    <source>
        <dbReference type="SAM" id="SignalP"/>
    </source>
</evidence>
<dbReference type="SUPFAM" id="SSF52833">
    <property type="entry name" value="Thioredoxin-like"/>
    <property type="match status" value="1"/>
</dbReference>
<accession>A0ABT5JZY3</accession>
<evidence type="ECO:0000256" key="1">
    <source>
        <dbReference type="ARBA" id="ARBA00010996"/>
    </source>
</evidence>
<feature type="signal peptide" evidence="3">
    <location>
        <begin position="1"/>
        <end position="30"/>
    </location>
</feature>
<feature type="chain" id="PRO_5045957984" evidence="3">
    <location>
        <begin position="31"/>
        <end position="232"/>
    </location>
</feature>
<keyword evidence="5" id="KW-1185">Reference proteome</keyword>
<dbReference type="CDD" id="cd02968">
    <property type="entry name" value="SCO"/>
    <property type="match status" value="1"/>
</dbReference>
<evidence type="ECO:0000256" key="2">
    <source>
        <dbReference type="SAM" id="MobiDB-lite"/>
    </source>
</evidence>
<dbReference type="Proteomes" id="UP001221208">
    <property type="component" value="Unassembled WGS sequence"/>
</dbReference>
<comment type="caution">
    <text evidence="4">The sequence shown here is derived from an EMBL/GenBank/DDBJ whole genome shotgun (WGS) entry which is preliminary data.</text>
</comment>
<feature type="region of interest" description="Disordered" evidence="2">
    <location>
        <begin position="34"/>
        <end position="57"/>
    </location>
</feature>
<dbReference type="EMBL" id="JAQQXR010000001">
    <property type="protein sequence ID" value="MDC8757062.1"/>
    <property type="molecule type" value="Genomic_DNA"/>
</dbReference>
<organism evidence="4 5">
    <name type="scientific">Janthinobacterium fluminis</name>
    <dbReference type="NCBI Taxonomy" id="2987524"/>
    <lineage>
        <taxon>Bacteria</taxon>
        <taxon>Pseudomonadati</taxon>
        <taxon>Pseudomonadota</taxon>
        <taxon>Betaproteobacteria</taxon>
        <taxon>Burkholderiales</taxon>
        <taxon>Oxalobacteraceae</taxon>
        <taxon>Janthinobacterium</taxon>
    </lineage>
</organism>
<sequence>MNASFITRPTRTLLPLLMTAALAWSAPASAQSDAEKQAAHAAHMAHAMHAAQEEDNTPVKLSGTSVYQLKSALVNQDGHAFKLDQRRGQPVLVSMFYNSCKFVCPMLIETMRSNEQALTAEERAKLQVMLITFDPARDDIKALKNVTTTRDLDTARWTLARTDATSVRQIAAALDIQYRQLGDGEFNHTTVLVLLDGEGRIVGRTKKLGAVDPAFTKLLRQTIQAAAPAKAG</sequence>
<dbReference type="InterPro" id="IPR003782">
    <property type="entry name" value="SCO1/SenC"/>
</dbReference>
<dbReference type="RefSeq" id="WP_273669711.1">
    <property type="nucleotide sequence ID" value="NZ_JAQQXR010000001.1"/>
</dbReference>
<dbReference type="Pfam" id="PF02630">
    <property type="entry name" value="SCO1-SenC"/>
    <property type="match status" value="1"/>
</dbReference>
<reference evidence="4 5" key="1">
    <citation type="submission" date="2022-10" db="EMBL/GenBank/DDBJ databases">
        <title>Janthinobacterium sp. hw3 Genome sequencing.</title>
        <authorList>
            <person name="Park S."/>
        </authorList>
    </citation>
    <scope>NUCLEOTIDE SEQUENCE [LARGE SCALE GENOMIC DNA]</scope>
    <source>
        <strain evidence="5">hw3</strain>
    </source>
</reference>
<gene>
    <name evidence="4" type="ORF">OIK44_05590</name>
</gene>
<proteinExistence type="inferred from homology"/>
<dbReference type="PANTHER" id="PTHR12151:SF25">
    <property type="entry name" value="LINALOOL DEHYDRATASE_ISOMERASE DOMAIN-CONTAINING PROTEIN"/>
    <property type="match status" value="1"/>
</dbReference>
<name>A0ABT5JZY3_9BURK</name>
<protein>
    <submittedName>
        <fullName evidence="4">SCO family protein</fullName>
    </submittedName>
</protein>
<keyword evidence="3" id="KW-0732">Signal</keyword>
<dbReference type="InterPro" id="IPR036249">
    <property type="entry name" value="Thioredoxin-like_sf"/>
</dbReference>